<proteinExistence type="predicted"/>
<dbReference type="RefSeq" id="WP_166108592.1">
    <property type="nucleotide sequence ID" value="NZ_JAADJT010000023.1"/>
</dbReference>
<evidence type="ECO:0000313" key="3">
    <source>
        <dbReference type="Proteomes" id="UP000666369"/>
    </source>
</evidence>
<dbReference type="InterPro" id="IPR029479">
    <property type="entry name" value="Nitroreductase"/>
</dbReference>
<dbReference type="Proteomes" id="UP000666369">
    <property type="component" value="Unassembled WGS sequence"/>
</dbReference>
<dbReference type="InterPro" id="IPR000415">
    <property type="entry name" value="Nitroreductase-like"/>
</dbReference>
<reference evidence="2 3" key="1">
    <citation type="submission" date="2020-01" db="EMBL/GenBank/DDBJ databases">
        <authorList>
            <person name="Lee S.D."/>
        </authorList>
    </citation>
    <scope>NUCLEOTIDE SEQUENCE [LARGE SCALE GENOMIC DNA]</scope>
    <source>
        <strain evidence="2 3">SAP-35</strain>
    </source>
</reference>
<dbReference type="Pfam" id="PF00881">
    <property type="entry name" value="Nitroreductase"/>
    <property type="match status" value="1"/>
</dbReference>
<evidence type="ECO:0000313" key="2">
    <source>
        <dbReference type="EMBL" id="NGZ88475.1"/>
    </source>
</evidence>
<keyword evidence="3" id="KW-1185">Reference proteome</keyword>
<evidence type="ECO:0000259" key="1">
    <source>
        <dbReference type="Pfam" id="PF00881"/>
    </source>
</evidence>
<accession>A0ABX0FV86</accession>
<dbReference type="Gene3D" id="3.40.109.10">
    <property type="entry name" value="NADH Oxidase"/>
    <property type="match status" value="2"/>
</dbReference>
<reference evidence="3" key="2">
    <citation type="submission" date="2023-07" db="EMBL/GenBank/DDBJ databases">
        <title>Duganella aceri sp. nov., isolated from tree sap.</title>
        <authorList>
            <person name="Kim I.S."/>
        </authorList>
    </citation>
    <scope>NUCLEOTIDE SEQUENCE [LARGE SCALE GENOMIC DNA]</scope>
    <source>
        <strain evidence="3">SAP-35</strain>
    </source>
</reference>
<organism evidence="2 3">
    <name type="scientific">Duganella aceris</name>
    <dbReference type="NCBI Taxonomy" id="2703883"/>
    <lineage>
        <taxon>Bacteria</taxon>
        <taxon>Pseudomonadati</taxon>
        <taxon>Pseudomonadota</taxon>
        <taxon>Betaproteobacteria</taxon>
        <taxon>Burkholderiales</taxon>
        <taxon>Oxalobacteraceae</taxon>
        <taxon>Telluria group</taxon>
        <taxon>Duganella</taxon>
    </lineage>
</organism>
<sequence length="368" mass="41039">MSKMELHLDATLEHILELARWAPSGDNTQPWRFEILDARRLVVHGHDTREHCVYDLDGHPSQISIGALLETMAIAASTFQLRMHAMRHLESPDNRPTISVEFAPAPGLEPDPLADAILARSVQRRALSRRPLTAQEKAALAASLPSGHEVVWLEGARRTAAARLMFRNAKLRLTMPEAHQVHQSIIAWNARYSEDRIPDQALGVDAVTARLMRWIMRDWRRVEFFNTWLAGTLAPRLQMDLLPGLACAAHFVLTGPRPPQRIDDYLAAGRAMQRFWLTATAQGLQLQPELTPLIFSRYVREGRVFSGAPGMRQRAQDLARQGAALAGQQTWEAAVFMGRIGAGEAARARSLRRPLRELLVGPGATGSH</sequence>
<name>A0ABX0FV86_9BURK</name>
<comment type="caution">
    <text evidence="2">The sequence shown here is derived from an EMBL/GenBank/DDBJ whole genome shotgun (WGS) entry which is preliminary data.</text>
</comment>
<protein>
    <submittedName>
        <fullName evidence="2">Molybdopterin biosynthesis protein MoeY</fullName>
    </submittedName>
</protein>
<dbReference type="EMBL" id="JAADJT010000023">
    <property type="protein sequence ID" value="NGZ88475.1"/>
    <property type="molecule type" value="Genomic_DNA"/>
</dbReference>
<dbReference type="SUPFAM" id="SSF55469">
    <property type="entry name" value="FMN-dependent nitroreductase-like"/>
    <property type="match status" value="1"/>
</dbReference>
<gene>
    <name evidence="2" type="ORF">GW587_30000</name>
</gene>
<feature type="domain" description="Nitroreductase" evidence="1">
    <location>
        <begin position="10"/>
        <end position="37"/>
    </location>
</feature>